<dbReference type="Pfam" id="PF02269">
    <property type="entry name" value="TFIID-18kDa"/>
    <property type="match status" value="1"/>
</dbReference>
<dbReference type="Proteomes" id="UP000729913">
    <property type="component" value="Unassembled WGS sequence"/>
</dbReference>
<dbReference type="InterPro" id="IPR003195">
    <property type="entry name" value="TFIID_TAF13"/>
</dbReference>
<dbReference type="GO" id="GO:0003713">
    <property type="term" value="F:transcription coactivator activity"/>
    <property type="evidence" value="ECO:0007669"/>
    <property type="project" value="TreeGrafter"/>
</dbReference>
<organism evidence="5 6">
    <name type="scientific">Cotesia typhae</name>
    <dbReference type="NCBI Taxonomy" id="2053667"/>
    <lineage>
        <taxon>Eukaryota</taxon>
        <taxon>Metazoa</taxon>
        <taxon>Ecdysozoa</taxon>
        <taxon>Arthropoda</taxon>
        <taxon>Hexapoda</taxon>
        <taxon>Insecta</taxon>
        <taxon>Pterygota</taxon>
        <taxon>Neoptera</taxon>
        <taxon>Endopterygota</taxon>
        <taxon>Hymenoptera</taxon>
        <taxon>Apocrita</taxon>
        <taxon>Ichneumonoidea</taxon>
        <taxon>Braconidae</taxon>
        <taxon>Microgastrinae</taxon>
        <taxon>Cotesia</taxon>
    </lineage>
</organism>
<evidence type="ECO:0000313" key="6">
    <source>
        <dbReference type="Proteomes" id="UP000729913"/>
    </source>
</evidence>
<reference evidence="5" key="2">
    <citation type="submission" date="2021-04" db="EMBL/GenBank/DDBJ databases">
        <title>Genome-wide patterns of bracovirus chromosomal integration into multiple host tissues during parasitism.</title>
        <authorList>
            <person name="Chebbi M.A.C."/>
        </authorList>
    </citation>
    <scope>NUCLEOTIDE SEQUENCE</scope>
    <source>
        <tissue evidence="5">Whole body</tissue>
    </source>
</reference>
<keyword evidence="6" id="KW-1185">Reference proteome</keyword>
<dbReference type="PANTHER" id="PTHR11380:SF16">
    <property type="entry name" value="TRANSCRIPTION INITIATION PROTEIN SPT3 HOMOLOG"/>
    <property type="match status" value="1"/>
</dbReference>
<comment type="caution">
    <text evidence="5">The sequence shown here is derived from an EMBL/GenBank/DDBJ whole genome shotgun (WGS) entry which is preliminary data.</text>
</comment>
<proteinExistence type="predicted"/>
<keyword evidence="4" id="KW-0539">Nucleus</keyword>
<name>A0A8J5V6E2_9HYME</name>
<evidence type="ECO:0000256" key="3">
    <source>
        <dbReference type="ARBA" id="ARBA00023163"/>
    </source>
</evidence>
<dbReference type="GO" id="GO:0005634">
    <property type="term" value="C:nucleus"/>
    <property type="evidence" value="ECO:0007669"/>
    <property type="project" value="UniProtKB-SubCell"/>
</dbReference>
<dbReference type="EMBL" id="JAAOIC020000060">
    <property type="protein sequence ID" value="KAG8035524.1"/>
    <property type="molecule type" value="Genomic_DNA"/>
</dbReference>
<dbReference type="OrthoDB" id="440760at2759"/>
<evidence type="ECO:0000256" key="1">
    <source>
        <dbReference type="ARBA" id="ARBA00004123"/>
    </source>
</evidence>
<dbReference type="PANTHER" id="PTHR11380">
    <property type="entry name" value="TRANSCRIPTION INITIATION FACTOR TFIID/SUPT3-RELATED"/>
    <property type="match status" value="1"/>
</dbReference>
<keyword evidence="2" id="KW-0805">Transcription regulation</keyword>
<evidence type="ECO:0008006" key="7">
    <source>
        <dbReference type="Google" id="ProtNLM"/>
    </source>
</evidence>
<dbReference type="GO" id="GO:0006366">
    <property type="term" value="P:transcription by RNA polymerase II"/>
    <property type="evidence" value="ECO:0007669"/>
    <property type="project" value="InterPro"/>
</dbReference>
<gene>
    <name evidence="5" type="ORF">G9C98_006970</name>
</gene>
<protein>
    <recommendedName>
        <fullName evidence="7">Transcription initiation protein SPT3 homolog</fullName>
    </recommendedName>
</protein>
<comment type="subcellular location">
    <subcellularLocation>
        <location evidence="1">Nucleus</location>
    </subcellularLocation>
</comment>
<dbReference type="AlphaFoldDB" id="A0A8J5V6E2"/>
<dbReference type="CDD" id="cd07978">
    <property type="entry name" value="HFD_TAF13"/>
    <property type="match status" value="1"/>
</dbReference>
<evidence type="ECO:0000256" key="2">
    <source>
        <dbReference type="ARBA" id="ARBA00023015"/>
    </source>
</evidence>
<reference evidence="5" key="1">
    <citation type="submission" date="2020-03" db="EMBL/GenBank/DDBJ databases">
        <authorList>
            <person name="Chebbi M.A."/>
            <person name="Drezen J.M."/>
        </authorList>
    </citation>
    <scope>NUCLEOTIDE SEQUENCE</scope>
    <source>
        <tissue evidence="5">Whole body</tissue>
    </source>
</reference>
<evidence type="ECO:0000256" key="4">
    <source>
        <dbReference type="ARBA" id="ARBA00023242"/>
    </source>
</evidence>
<sequence length="307" mass="35417">MTETLNAANTNEFKGDSVNFIPEIRKMMYGFGDCSEPLVESAKIINSVVHREIRNIICESCKIADMRDSSIVEDKDLLFLLRHDKIQLQRLVKYLDLKEFKSSINKVLEAESVDGCPGIDENKKKSSHHKFIESIDNIGDLTDTSDIIDVVKLNRELRAELASRKLNTLQYFEYTKARSASFANKFSPKFITWFASEDIKMSKTVYTILSYLAYETVAQIVDLALLVRQDQNKIYGDSLDRVKLNYCNPTTYKPYQHGRSPGINPISPTEINEALRRYWSPHLDRVGPFQRRSLHRQDRKFLSFQTG</sequence>
<accession>A0A8J5V6E2</accession>
<keyword evidence="3" id="KW-0804">Transcription</keyword>
<evidence type="ECO:0000313" key="5">
    <source>
        <dbReference type="EMBL" id="KAG8035524.1"/>
    </source>
</evidence>